<keyword evidence="1" id="KW-1133">Transmembrane helix</keyword>
<dbReference type="PANTHER" id="PTHR41309:SF2">
    <property type="entry name" value="MEMBRANE PROTEIN"/>
    <property type="match status" value="1"/>
</dbReference>
<dbReference type="eggNOG" id="ENOG5032IY7">
    <property type="taxonomic scope" value="Bacteria"/>
</dbReference>
<keyword evidence="3" id="KW-1185">Reference proteome</keyword>
<dbReference type="HOGENOM" id="CLU_1330012_0_0_9"/>
<evidence type="ECO:0000256" key="1">
    <source>
        <dbReference type="SAM" id="Phobius"/>
    </source>
</evidence>
<feature type="transmembrane region" description="Helical" evidence="1">
    <location>
        <begin position="15"/>
        <end position="32"/>
    </location>
</feature>
<dbReference type="GeneID" id="93003209"/>
<feature type="transmembrane region" description="Helical" evidence="1">
    <location>
        <begin position="181"/>
        <end position="202"/>
    </location>
</feature>
<dbReference type="STRING" id="195103.CPF_0447"/>
<dbReference type="PaxDb" id="195103-CPF_0447"/>
<dbReference type="KEGG" id="cpf:CPF_0447"/>
<dbReference type="RefSeq" id="WP_003455605.1">
    <property type="nucleotide sequence ID" value="NC_008261.1"/>
</dbReference>
<protein>
    <submittedName>
        <fullName evidence="2">Membrane protein</fullName>
    </submittedName>
</protein>
<evidence type="ECO:0000313" key="3">
    <source>
        <dbReference type="Proteomes" id="UP000001823"/>
    </source>
</evidence>
<proteinExistence type="predicted"/>
<feature type="transmembrane region" description="Helical" evidence="1">
    <location>
        <begin position="146"/>
        <end position="166"/>
    </location>
</feature>
<feature type="transmembrane region" description="Helical" evidence="1">
    <location>
        <begin position="82"/>
        <end position="106"/>
    </location>
</feature>
<dbReference type="Proteomes" id="UP000001823">
    <property type="component" value="Chromosome"/>
</dbReference>
<dbReference type="PANTHER" id="PTHR41309">
    <property type="entry name" value="MEMBRANE PROTEIN-RELATED"/>
    <property type="match status" value="1"/>
</dbReference>
<dbReference type="Pfam" id="PF13346">
    <property type="entry name" value="ABC2_membrane_5"/>
    <property type="match status" value="1"/>
</dbReference>
<gene>
    <name evidence="2" type="ordered locus">CPF_0447</name>
</gene>
<dbReference type="EMBL" id="CP000246">
    <property type="protein sequence ID" value="ABG83437.1"/>
    <property type="molecule type" value="Genomic_DNA"/>
</dbReference>
<reference evidence="2 3" key="1">
    <citation type="journal article" date="2006" name="Genome Res.">
        <title>Skewed genomic variability in strains of the toxigenic bacterial pathogen, Clostridium perfringens.</title>
        <authorList>
            <person name="Myers G.S."/>
            <person name="Rasko D.A."/>
            <person name="Cheung J.K."/>
            <person name="Ravel J."/>
            <person name="Seshadri R."/>
            <person name="Deboy R.T."/>
            <person name="Ren Q."/>
            <person name="Varga J."/>
            <person name="Awad M.M."/>
            <person name="Brinkac L.M."/>
            <person name="Daugherty S.C."/>
            <person name="Haft D.H."/>
            <person name="Dodson R.J."/>
            <person name="Madupu R."/>
            <person name="Nelson W.C."/>
            <person name="Rosovitz M.J."/>
            <person name="Sullivan S.A."/>
            <person name="Khouri H."/>
            <person name="Dimitrov G.I."/>
            <person name="Watkins K.L."/>
            <person name="Mulligan S."/>
            <person name="Benton J."/>
            <person name="Radune D."/>
            <person name="Fisher D.J."/>
            <person name="Atkins H.S."/>
            <person name="Hiscox T."/>
            <person name="Jost B.H."/>
            <person name="Billington S.J."/>
            <person name="Songer J.G."/>
            <person name="McClane B.A."/>
            <person name="Titball R.W."/>
            <person name="Rood J.I."/>
            <person name="Melville S.B."/>
            <person name="Paulsen I.T."/>
        </authorList>
    </citation>
    <scope>NUCLEOTIDE SEQUENCE [LARGE SCALE GENOMIC DNA]</scope>
    <source>
        <strain evidence="3">ATCC 13124 / DSM 756 / JCM 1290 / NCIMB 6125 / NCTC 8237 / S 107 / Type A</strain>
    </source>
</reference>
<name>A0A0H2YR80_CLOP1</name>
<evidence type="ECO:0000313" key="2">
    <source>
        <dbReference type="EMBL" id="ABG83437.1"/>
    </source>
</evidence>
<feature type="transmembrane region" description="Helical" evidence="1">
    <location>
        <begin position="118"/>
        <end position="139"/>
    </location>
</feature>
<keyword evidence="1" id="KW-0812">Transmembrane</keyword>
<dbReference type="InterPro" id="IPR025699">
    <property type="entry name" value="ABC2_memb-like"/>
</dbReference>
<dbReference type="AlphaFoldDB" id="A0A0H2YR80"/>
<accession>A0A0H2YR80</accession>
<organism evidence="2 3">
    <name type="scientific">Clostridium perfringens (strain ATCC 13124 / DSM 756 / JCM 1290 / NCIMB 6125 / NCTC 8237 / Type A)</name>
    <dbReference type="NCBI Taxonomy" id="195103"/>
    <lineage>
        <taxon>Bacteria</taxon>
        <taxon>Bacillati</taxon>
        <taxon>Bacillota</taxon>
        <taxon>Clostridia</taxon>
        <taxon>Eubacteriales</taxon>
        <taxon>Clostridiaceae</taxon>
        <taxon>Clostridium</taxon>
    </lineage>
</organism>
<sequence>MKELLKLDFFIQKKYIKSSIIVFLFLGITFALTQGMNYLYTMGTFIVFYLTIIPIEVERKSKFNIYLNSLPNKKSNYIYSKYLSTLIYIIVVNLFLYLFCTILGVISGSDFTLTLRAILPNIIVQLFYVSLTLPVYMIISHKFYRVVNIIFTILIMMISSILFNSLENENLQVLFNITNGVYGLAFGILALIISLIVSLNIYKKSEVS</sequence>
<keyword evidence="1" id="KW-0472">Membrane</keyword>